<reference evidence="3" key="1">
    <citation type="journal article" date="2021" name="PeerJ">
        <title>Extensive microbial diversity within the chicken gut microbiome revealed by metagenomics and culture.</title>
        <authorList>
            <person name="Gilroy R."/>
            <person name="Ravi A."/>
            <person name="Getino M."/>
            <person name="Pursley I."/>
            <person name="Horton D.L."/>
            <person name="Alikhan N.F."/>
            <person name="Baker D."/>
            <person name="Gharbi K."/>
            <person name="Hall N."/>
            <person name="Watson M."/>
            <person name="Adriaenssens E.M."/>
            <person name="Foster-Nyarko E."/>
            <person name="Jarju S."/>
            <person name="Secka A."/>
            <person name="Antonio M."/>
            <person name="Oren A."/>
            <person name="Chaudhuri R.R."/>
            <person name="La Ragione R."/>
            <person name="Hildebrand F."/>
            <person name="Pallen M.J."/>
        </authorList>
    </citation>
    <scope>NUCLEOTIDE SEQUENCE</scope>
    <source>
        <strain evidence="3">MalCec1-1739</strain>
    </source>
</reference>
<reference evidence="3" key="2">
    <citation type="submission" date="2021-04" db="EMBL/GenBank/DDBJ databases">
        <authorList>
            <person name="Gilroy R."/>
        </authorList>
    </citation>
    <scope>NUCLEOTIDE SEQUENCE</scope>
    <source>
        <strain evidence="3">MalCec1-1739</strain>
    </source>
</reference>
<gene>
    <name evidence="3" type="ORF">IAA93_04945</name>
</gene>
<dbReference type="SUPFAM" id="SSF52833">
    <property type="entry name" value="Thioredoxin-like"/>
    <property type="match status" value="1"/>
</dbReference>
<accession>A0A9D2UII0</accession>
<dbReference type="PROSITE" id="PS51352">
    <property type="entry name" value="THIOREDOXIN_2"/>
    <property type="match status" value="1"/>
</dbReference>
<dbReference type="InterPro" id="IPR050553">
    <property type="entry name" value="Thioredoxin_ResA/DsbE_sf"/>
</dbReference>
<dbReference type="CDD" id="cd02966">
    <property type="entry name" value="TlpA_like_family"/>
    <property type="match status" value="1"/>
</dbReference>
<feature type="chain" id="PRO_5039467122" evidence="1">
    <location>
        <begin position="21"/>
        <end position="161"/>
    </location>
</feature>
<evidence type="ECO:0000313" key="3">
    <source>
        <dbReference type="EMBL" id="HJD53055.1"/>
    </source>
</evidence>
<name>A0A9D2UII0_9BACT</name>
<organism evidence="3 4">
    <name type="scientific">Candidatus Avibacteroides avistercoris</name>
    <dbReference type="NCBI Taxonomy" id="2840690"/>
    <lineage>
        <taxon>Bacteria</taxon>
        <taxon>Pseudomonadati</taxon>
        <taxon>Bacteroidota</taxon>
        <taxon>Bacteroidia</taxon>
        <taxon>Bacteroidales</taxon>
        <taxon>Bacteroidaceae</taxon>
        <taxon>Bacteroidaceae incertae sedis</taxon>
        <taxon>Candidatus Avibacteroides</taxon>
    </lineage>
</organism>
<dbReference type="InterPro" id="IPR036249">
    <property type="entry name" value="Thioredoxin-like_sf"/>
</dbReference>
<dbReference type="InterPro" id="IPR013766">
    <property type="entry name" value="Thioredoxin_domain"/>
</dbReference>
<dbReference type="Pfam" id="PF00578">
    <property type="entry name" value="AhpC-TSA"/>
    <property type="match status" value="1"/>
</dbReference>
<protein>
    <submittedName>
        <fullName evidence="3">TlpA family protein disulfide reductase</fullName>
    </submittedName>
</protein>
<dbReference type="EMBL" id="DWUP01000102">
    <property type="protein sequence ID" value="HJD53055.1"/>
    <property type="molecule type" value="Genomic_DNA"/>
</dbReference>
<keyword evidence="1" id="KW-0732">Signal</keyword>
<comment type="caution">
    <text evidence="3">The sequence shown here is derived from an EMBL/GenBank/DDBJ whole genome shotgun (WGS) entry which is preliminary data.</text>
</comment>
<dbReference type="GO" id="GO:0016209">
    <property type="term" value="F:antioxidant activity"/>
    <property type="evidence" value="ECO:0007669"/>
    <property type="project" value="InterPro"/>
</dbReference>
<proteinExistence type="predicted"/>
<sequence>MRKLTLALALFMVGIAVCSAQLPSVKLRNIEGKTVDTGELNNDGKPFVISFFASWCKPCLRELKAIHEVYPDWQDETGVKVVAVSIDEGQNSSKVKPMVDAEGWEYEVLLDPNSDFKRALNIQMIPAVFLIDGNGKIVSKHTSYKDGDELNLYEEIKALVK</sequence>
<feature type="signal peptide" evidence="1">
    <location>
        <begin position="1"/>
        <end position="20"/>
    </location>
</feature>
<dbReference type="Gene3D" id="3.40.30.10">
    <property type="entry name" value="Glutaredoxin"/>
    <property type="match status" value="1"/>
</dbReference>
<evidence type="ECO:0000313" key="4">
    <source>
        <dbReference type="Proteomes" id="UP000787625"/>
    </source>
</evidence>
<dbReference type="Proteomes" id="UP000787625">
    <property type="component" value="Unassembled WGS sequence"/>
</dbReference>
<dbReference type="GO" id="GO:0016491">
    <property type="term" value="F:oxidoreductase activity"/>
    <property type="evidence" value="ECO:0007669"/>
    <property type="project" value="InterPro"/>
</dbReference>
<dbReference type="InterPro" id="IPR000866">
    <property type="entry name" value="AhpC/TSA"/>
</dbReference>
<feature type="domain" description="Thioredoxin" evidence="2">
    <location>
        <begin position="16"/>
        <end position="161"/>
    </location>
</feature>
<dbReference type="AlphaFoldDB" id="A0A9D2UII0"/>
<dbReference type="PANTHER" id="PTHR42852">
    <property type="entry name" value="THIOL:DISULFIDE INTERCHANGE PROTEIN DSBE"/>
    <property type="match status" value="1"/>
</dbReference>
<dbReference type="PANTHER" id="PTHR42852:SF17">
    <property type="entry name" value="THIOREDOXIN-LIKE PROTEIN HI_1115"/>
    <property type="match status" value="1"/>
</dbReference>
<evidence type="ECO:0000259" key="2">
    <source>
        <dbReference type="PROSITE" id="PS51352"/>
    </source>
</evidence>
<evidence type="ECO:0000256" key="1">
    <source>
        <dbReference type="SAM" id="SignalP"/>
    </source>
</evidence>